<dbReference type="HOGENOM" id="CLU_3241535_0_0_6"/>
<evidence type="ECO:0000313" key="2">
    <source>
        <dbReference type="Proteomes" id="UP000028480"/>
    </source>
</evidence>
<evidence type="ECO:0000313" key="1">
    <source>
        <dbReference type="EMBL" id="CDH32465.1"/>
    </source>
</evidence>
<dbReference type="EMBL" id="CBTB010000106">
    <property type="protein sequence ID" value="CDH32465.1"/>
    <property type="molecule type" value="Genomic_DNA"/>
</dbReference>
<dbReference type="AlphaFoldDB" id="A0A077QH83"/>
<protein>
    <submittedName>
        <fullName evidence="1">Uncharacterized protein</fullName>
    </submittedName>
</protein>
<sequence>MKLINKKFIITGYLHTEHFYSSNIKPEITSCVLIKLHWHSFLA</sequence>
<reference evidence="1" key="1">
    <citation type="submission" date="2013-07" db="EMBL/GenBank/DDBJ databases">
        <title>Sub-species coevolution in mutualistic symbiosis.</title>
        <authorList>
            <person name="Murfin K."/>
            <person name="Klassen J."/>
            <person name="Lee M."/>
            <person name="Forst S."/>
            <person name="Stock P."/>
            <person name="Goodrich-Blair H."/>
        </authorList>
    </citation>
    <scope>NUCLEOTIDE SEQUENCE [LARGE SCALE GENOMIC DNA]</scope>
    <source>
        <strain evidence="1">Intermedium</strain>
    </source>
</reference>
<name>A0A077QH83_XENBV</name>
<dbReference type="Proteomes" id="UP000028480">
    <property type="component" value="Unassembled WGS sequence"/>
</dbReference>
<gene>
    <name evidence="1" type="ORF">XBI1_1940096</name>
</gene>
<comment type="caution">
    <text evidence="1">The sequence shown here is derived from an EMBL/GenBank/DDBJ whole genome shotgun (WGS) entry which is preliminary data.</text>
</comment>
<organism evidence="1 2">
    <name type="scientific">Xenorhabdus bovienii str. Intermedium</name>
    <dbReference type="NCBI Taxonomy" id="1379677"/>
    <lineage>
        <taxon>Bacteria</taxon>
        <taxon>Pseudomonadati</taxon>
        <taxon>Pseudomonadota</taxon>
        <taxon>Gammaproteobacteria</taxon>
        <taxon>Enterobacterales</taxon>
        <taxon>Morganellaceae</taxon>
        <taxon>Xenorhabdus</taxon>
    </lineage>
</organism>
<accession>A0A077QH83</accession>
<proteinExistence type="predicted"/>